<dbReference type="AlphaFoldDB" id="A0AAE1EBU1"/>
<gene>
    <name evidence="1" type="ORF">RRG08_018843</name>
</gene>
<keyword evidence="2" id="KW-1185">Reference proteome</keyword>
<protein>
    <submittedName>
        <fullName evidence="1">Uncharacterized protein</fullName>
    </submittedName>
</protein>
<evidence type="ECO:0000313" key="2">
    <source>
        <dbReference type="Proteomes" id="UP001283361"/>
    </source>
</evidence>
<proteinExistence type="predicted"/>
<dbReference type="Proteomes" id="UP001283361">
    <property type="component" value="Unassembled WGS sequence"/>
</dbReference>
<sequence>MSGQIIFTITKVVLCCEASSLFRYHSDTLLRGQYSVQVPQRYSVARPILCSGTTAILCCEANNRFRYHSDTLLRGRYSVQVLQLYSVARPILCSGTTAILCCEADTLFRYHSYTLLRGQYSVQLPQRYSVARPVLCSGTTVILCCEASTLFRYHSDTLLRGQYSVQTPSNIYDKSKRFSNDPCKLTAKGPRQHFIRNVVYSMKHQWLRLVSGAGYSPPSTGSDVDWGQRSGGEAFGGRCMLRRE</sequence>
<comment type="caution">
    <text evidence="1">The sequence shown here is derived from an EMBL/GenBank/DDBJ whole genome shotgun (WGS) entry which is preliminary data.</text>
</comment>
<dbReference type="EMBL" id="JAWDGP010000471">
    <property type="protein sequence ID" value="KAK3800233.1"/>
    <property type="molecule type" value="Genomic_DNA"/>
</dbReference>
<reference evidence="1" key="1">
    <citation type="journal article" date="2023" name="G3 (Bethesda)">
        <title>A reference genome for the long-term kleptoplast-retaining sea slug Elysia crispata morphotype clarki.</title>
        <authorList>
            <person name="Eastman K.E."/>
            <person name="Pendleton A.L."/>
            <person name="Shaikh M.A."/>
            <person name="Suttiyut T."/>
            <person name="Ogas R."/>
            <person name="Tomko P."/>
            <person name="Gavelis G."/>
            <person name="Widhalm J.R."/>
            <person name="Wisecaver J.H."/>
        </authorList>
    </citation>
    <scope>NUCLEOTIDE SEQUENCE</scope>
    <source>
        <strain evidence="1">ECLA1</strain>
    </source>
</reference>
<organism evidence="1 2">
    <name type="scientific">Elysia crispata</name>
    <name type="common">lettuce slug</name>
    <dbReference type="NCBI Taxonomy" id="231223"/>
    <lineage>
        <taxon>Eukaryota</taxon>
        <taxon>Metazoa</taxon>
        <taxon>Spiralia</taxon>
        <taxon>Lophotrochozoa</taxon>
        <taxon>Mollusca</taxon>
        <taxon>Gastropoda</taxon>
        <taxon>Heterobranchia</taxon>
        <taxon>Euthyneura</taxon>
        <taxon>Panpulmonata</taxon>
        <taxon>Sacoglossa</taxon>
        <taxon>Placobranchoidea</taxon>
        <taxon>Plakobranchidae</taxon>
        <taxon>Elysia</taxon>
    </lineage>
</organism>
<accession>A0AAE1EBU1</accession>
<name>A0AAE1EBU1_9GAST</name>
<evidence type="ECO:0000313" key="1">
    <source>
        <dbReference type="EMBL" id="KAK3800233.1"/>
    </source>
</evidence>